<proteinExistence type="predicted"/>
<dbReference type="EMBL" id="SRLO01001001">
    <property type="protein sequence ID" value="TNN42941.1"/>
    <property type="molecule type" value="Genomic_DNA"/>
</dbReference>
<accession>A0A4Z2FPG6</accession>
<gene>
    <name evidence="1" type="ORF">EYF80_046862</name>
</gene>
<dbReference type="AlphaFoldDB" id="A0A4Z2FPG6"/>
<name>A0A4Z2FPG6_9TELE</name>
<dbReference type="Proteomes" id="UP000314294">
    <property type="component" value="Unassembled WGS sequence"/>
</dbReference>
<reference evidence="1 2" key="1">
    <citation type="submission" date="2019-03" db="EMBL/GenBank/DDBJ databases">
        <title>First draft genome of Liparis tanakae, snailfish: a comprehensive survey of snailfish specific genes.</title>
        <authorList>
            <person name="Kim W."/>
            <person name="Song I."/>
            <person name="Jeong J.-H."/>
            <person name="Kim D."/>
            <person name="Kim S."/>
            <person name="Ryu S."/>
            <person name="Song J.Y."/>
            <person name="Lee S.K."/>
        </authorList>
    </citation>
    <scope>NUCLEOTIDE SEQUENCE [LARGE SCALE GENOMIC DNA]</scope>
    <source>
        <tissue evidence="1">Muscle</tissue>
    </source>
</reference>
<organism evidence="1 2">
    <name type="scientific">Liparis tanakae</name>
    <name type="common">Tanaka's snailfish</name>
    <dbReference type="NCBI Taxonomy" id="230148"/>
    <lineage>
        <taxon>Eukaryota</taxon>
        <taxon>Metazoa</taxon>
        <taxon>Chordata</taxon>
        <taxon>Craniata</taxon>
        <taxon>Vertebrata</taxon>
        <taxon>Euteleostomi</taxon>
        <taxon>Actinopterygii</taxon>
        <taxon>Neopterygii</taxon>
        <taxon>Teleostei</taxon>
        <taxon>Neoteleostei</taxon>
        <taxon>Acanthomorphata</taxon>
        <taxon>Eupercaria</taxon>
        <taxon>Perciformes</taxon>
        <taxon>Cottioidei</taxon>
        <taxon>Cottales</taxon>
        <taxon>Liparidae</taxon>
        <taxon>Liparis</taxon>
    </lineage>
</organism>
<sequence length="114" mass="12540">MTVCNVFFSFTYTFSLGKTPGVISSKSLISVSSRAWAEMDRKSRPQATAATSDWTLGRKSLSCMTSVVSFSRSLFLTRTNPPCRKDNAAGSFPPKDAAIFMVVRLRPRCSCGIR</sequence>
<keyword evidence="2" id="KW-1185">Reference proteome</keyword>
<comment type="caution">
    <text evidence="1">The sequence shown here is derived from an EMBL/GenBank/DDBJ whole genome shotgun (WGS) entry which is preliminary data.</text>
</comment>
<evidence type="ECO:0000313" key="2">
    <source>
        <dbReference type="Proteomes" id="UP000314294"/>
    </source>
</evidence>
<protein>
    <submittedName>
        <fullName evidence="1">Uncharacterized protein</fullName>
    </submittedName>
</protein>
<evidence type="ECO:0000313" key="1">
    <source>
        <dbReference type="EMBL" id="TNN42941.1"/>
    </source>
</evidence>